<dbReference type="EMBL" id="RWJI01000001">
    <property type="protein sequence ID" value="RRQ51832.1"/>
    <property type="molecule type" value="Genomic_DNA"/>
</dbReference>
<dbReference type="InterPro" id="IPR022038">
    <property type="entry name" value="Ig-like_bact"/>
</dbReference>
<dbReference type="InterPro" id="IPR013783">
    <property type="entry name" value="Ig-like_fold"/>
</dbReference>
<comment type="caution">
    <text evidence="4">The sequence shown here is derived from an EMBL/GenBank/DDBJ whole genome shotgun (WGS) entry which is preliminary data.</text>
</comment>
<keyword evidence="5" id="KW-1185">Reference proteome</keyword>
<dbReference type="Pfam" id="PF12245">
    <property type="entry name" value="Big_3_2"/>
    <property type="match status" value="1"/>
</dbReference>
<feature type="region of interest" description="Disordered" evidence="1">
    <location>
        <begin position="1"/>
        <end position="29"/>
    </location>
</feature>
<dbReference type="NCBIfam" id="NF033510">
    <property type="entry name" value="Ca_tandemer"/>
    <property type="match status" value="11"/>
</dbReference>
<dbReference type="InterPro" id="IPR019960">
    <property type="entry name" value="T1SS_VCA0849"/>
</dbReference>
<evidence type="ECO:0000259" key="3">
    <source>
        <dbReference type="Pfam" id="PF19077"/>
    </source>
</evidence>
<reference evidence="4 5" key="1">
    <citation type="submission" date="2018-12" db="EMBL/GenBank/DDBJ databases">
        <authorList>
            <person name="Kim S.-J."/>
            <person name="Jung G.-Y."/>
        </authorList>
    </citation>
    <scope>NUCLEOTIDE SEQUENCE [LARGE SCALE GENOMIC DNA]</scope>
    <source>
        <strain evidence="4 5">03SU3-P</strain>
    </source>
</reference>
<dbReference type="InterPro" id="IPR001343">
    <property type="entry name" value="Hemolysn_Ca-bd"/>
</dbReference>
<dbReference type="Pfam" id="PF19077">
    <property type="entry name" value="Big_13"/>
    <property type="match status" value="1"/>
</dbReference>
<protein>
    <submittedName>
        <fullName evidence="4">Type I secretion C-terminal target domain-containing protein</fullName>
    </submittedName>
</protein>
<dbReference type="InterPro" id="IPR011049">
    <property type="entry name" value="Serralysin-like_metalloprot_C"/>
</dbReference>
<gene>
    <name evidence="4" type="ORF">D7D48_02790</name>
</gene>
<evidence type="ECO:0000259" key="2">
    <source>
        <dbReference type="Pfam" id="PF12245"/>
    </source>
</evidence>
<evidence type="ECO:0000313" key="5">
    <source>
        <dbReference type="Proteomes" id="UP000268553"/>
    </source>
</evidence>
<dbReference type="RefSeq" id="WP_125229847.1">
    <property type="nucleotide sequence ID" value="NZ_RWJI01000001.1"/>
</dbReference>
<dbReference type="GO" id="GO:0005509">
    <property type="term" value="F:calcium ion binding"/>
    <property type="evidence" value="ECO:0007669"/>
    <property type="project" value="InterPro"/>
</dbReference>
<evidence type="ECO:0000313" key="4">
    <source>
        <dbReference type="EMBL" id="RRQ51832.1"/>
    </source>
</evidence>
<dbReference type="NCBIfam" id="TIGR03661">
    <property type="entry name" value="T1SS_VCA0849"/>
    <property type="match status" value="1"/>
</dbReference>
<dbReference type="OrthoDB" id="8481600at2"/>
<dbReference type="InterPro" id="IPR044016">
    <property type="entry name" value="Big_13"/>
</dbReference>
<feature type="domain" description="Bacterial Ig-like" evidence="3">
    <location>
        <begin position="248"/>
        <end position="318"/>
    </location>
</feature>
<dbReference type="Pfam" id="PF16184">
    <property type="entry name" value="Cadherin_3"/>
    <property type="match status" value="1"/>
</dbReference>
<evidence type="ECO:0000256" key="1">
    <source>
        <dbReference type="SAM" id="MobiDB-lite"/>
    </source>
</evidence>
<feature type="compositionally biased region" description="Polar residues" evidence="1">
    <location>
        <begin position="142"/>
        <end position="153"/>
    </location>
</feature>
<proteinExistence type="predicted"/>
<dbReference type="Proteomes" id="UP000268553">
    <property type="component" value="Unassembled WGS sequence"/>
</dbReference>
<sequence length="2262" mass="225116">MTDIKKQNPISDQDGRMASSHSNAVQDYAPTAQIPVQAAGTFVDPLAVGKPVKGKRRGKKAAAASQELAFVDGQEQSANGKGEEKASGGGGSGNLLYVVGGLAVVGAGVALAGGSGSSPAPEAPKDTTAPSAPSASVATDTGSSSSDRVTSNGRIDVGGLEAGATWEYSTNGGTSWQAGSGTSFTLTAGSYADGAVLVRQKDAAGNVSPNGKPAGAVTVDSTAPSAAVIAQIAGDGTVNAAEKAAGVTISGTGEARSSVSVVWGTVTKTATVSDAGTWSVQFAPADVPADGTTQVRVSLTDLAGNVSDSAQQAVTIDTRILVQGNIVAGPLVAGHGLTISLYSSDGTLLQSGVTVANDGSFSARVAAKLGDVLIAKVADSGTGADYADEATGGAKDLNAALFSAVVVSDLSAPVQAQVNPVTTLAAIKAGLSVDGGGTVRDAAAVRDANVLVAKALGLDDVNLVPVATNSGNYVPSDGLSAGEKLGAVLAALSGLDATNAGNTQTSLTFLAAQIGVSGQPITEDGLAALLNGAAAASLRTDGKLEAVVSNLFASTQQSASVSISAIATDNVISASELSGLVLTGTVASGATAVALNVGSWSVNAEVSGGTWSYTLSASDASALGADGAKILVATATLANGQSVTSSRAILLDTASPVASIDMISGNDVINAAEKLSGVVIAGTAEAKSSILLTWAGEEFSTQAGIDGRWEVTVPSSRVPSDGNRSVSVVATDVNGNVGQAVTRNVSVDTAPPTKPAINVLSQDDLLGAAEVTSGIVVTGVADPGVKVLLSWGGNIQYSAFANDLGEWTISIPASGIPAPGMRSMAVQAEDSAGNLSDSATRNVTLYEALTAPVILSVTGDDVVNVADSANGIALKGLAPADGLVRVEWGSTTITVKADALGNWVAQFGLADLPVDGNTMITATIVDALGTEFGSSSRTVAIDTTNPAGVLINAIAQNDIVNAVEKLAGVDVSGTAETNAKVDVIWGSITKSINASSTGAWSVRFAVGDVPVDGSTTVQATATDAAGNISQISSRSVTIDSGVPVTPNVSLAVDTGQSSLDQITRNSNFRVLGVEDGASWSYSFDGGQNWEAGNGTTFLLADGSYEAGQIRVRQTDAAGNESPAYLNASKITIDTGADELTIDQVTGDDIVSLAEKAASIIVTGTFEPGSSVVVTWGSVVKNALPVDAEGKWSVTFLPSEVPADGNRLISASATDIAGNSTSVSPMAIIIDTVAPNALGVQLASDTGSLSNDGITKDGTIDISNLEINGDWDYSTNAGVTWSSGSETSFELGQGVYEANTVVVRQKDAAGNIGASTAITRKLMVDTSAVGLVISQVASDGVVNIDEKASGVTISGFAEAGASVLVTWAGVDKQVTAGQDGSWSVNYLSSQVPVDGQYDIQAVQTDVAGNVSDGVIRPVTVNTARPAVPQIAAVSTNDIVNGAEKQAGILVSGTAVANGRVAVQWGATSKTIDADSNGNWSVLFSASDIPADGSTAISATVTNSIGNTSNASVARTVLVDTIVAAPSVATVSDDGRVNAAEKTSGVTVTGLAEGNAEVVVRWGTAVKTVSANQAGQWTANFSATDIPADGNISISVSQTDAVGNPSNVVSVPVMIDTRAPNLPSISAIAGDDIITSAEKIAGVQVSGRAEANSNVTATFDGLSQTVSADDLGNWSTTFVSANVPADGDQLVTVTAKDSAGNISADASRWITVATAQTTAPVIAVIAGDNIVGASEKAAGVRVSGVATANSTVTVAWGTATKTVFANGQGSWTASFASADIPADGAYTVTATVNGISGSRQVSVDATPPAAPALVTAAAAQNAAVATGESGAVTVSAEAGSSVQVLFTSSAGSVSKLLTATGATQAVVLTAGDLTTLGNGMVNVSATATGAVSGVSQSSTASFVIDTVAPTAAQLGVVATDQAVDILEQAQGVSFAGMVEANAQVVVQWGTASKSVTASSQGAWSVLFATADVPADGVQPATITVRDTANNIASSTANVQVATTPHIALTKGAELIVTKDMFALSANATSPSSTSISISDLANGEFRKGGFAVSQFTLKDVEDGLITFVHDNSVNAPTFSVAVSDGTISSAAKAAQIFFVPTSLAGLDDILTGTNGSDLMIGGDGNDTIRGGQSNDVLYGHGSGLAQGLDNDIFVWGAGDAGLGASDVIRDFTAWNGSSGDRLDLSALLVGYQAGTSDITQWISIQNSITLPGATGWDAGKTGALLTIDIDGAGAGTVTQTIFLENASLTTINPNQLISTGVILA</sequence>
<accession>A0A426RS59</accession>
<name>A0A426RS59_9SPHN</name>
<dbReference type="SUPFAM" id="SSF51120">
    <property type="entry name" value="beta-Roll"/>
    <property type="match status" value="1"/>
</dbReference>
<feature type="region of interest" description="Disordered" evidence="1">
    <location>
        <begin position="46"/>
        <end position="90"/>
    </location>
</feature>
<organism evidence="4 5">
    <name type="scientific">Sphingorhabdus wooponensis</name>
    <dbReference type="NCBI Taxonomy" id="940136"/>
    <lineage>
        <taxon>Bacteria</taxon>
        <taxon>Pseudomonadati</taxon>
        <taxon>Pseudomonadota</taxon>
        <taxon>Alphaproteobacteria</taxon>
        <taxon>Sphingomonadales</taxon>
        <taxon>Sphingomonadaceae</taxon>
        <taxon>Sphingorhabdus</taxon>
    </lineage>
</organism>
<feature type="domain" description="Ig-like" evidence="2">
    <location>
        <begin position="1010"/>
        <end position="1040"/>
    </location>
</feature>
<dbReference type="Gene3D" id="2.60.40.10">
    <property type="entry name" value="Immunoglobulins"/>
    <property type="match status" value="15"/>
</dbReference>
<feature type="compositionally biased region" description="Low complexity" evidence="1">
    <location>
        <begin position="117"/>
        <end position="141"/>
    </location>
</feature>
<dbReference type="Pfam" id="PF00353">
    <property type="entry name" value="HemolysinCabind"/>
    <property type="match status" value="1"/>
</dbReference>
<feature type="region of interest" description="Disordered" evidence="1">
    <location>
        <begin position="114"/>
        <end position="156"/>
    </location>
</feature>